<reference evidence="13" key="1">
    <citation type="submission" date="2021-04" db="EMBL/GenBank/DDBJ databases">
        <authorList>
            <consortium name="Molecular Ecology Group"/>
        </authorList>
    </citation>
    <scope>NUCLEOTIDE SEQUENCE</scope>
</reference>
<dbReference type="InterPro" id="IPR041285">
    <property type="entry name" value="MID_MedPIWI"/>
</dbReference>
<feature type="compositionally biased region" description="Basic and acidic residues" evidence="10">
    <location>
        <begin position="1384"/>
        <end position="1396"/>
    </location>
</feature>
<accession>A0A8S3ZD35</accession>
<feature type="region of interest" description="Disordered" evidence="10">
    <location>
        <begin position="1769"/>
        <end position="1801"/>
    </location>
</feature>
<evidence type="ECO:0000256" key="6">
    <source>
        <dbReference type="ARBA" id="ARBA00023159"/>
    </source>
</evidence>
<evidence type="ECO:0000259" key="11">
    <source>
        <dbReference type="Pfam" id="PF06333"/>
    </source>
</evidence>
<feature type="region of interest" description="Disordered" evidence="10">
    <location>
        <begin position="879"/>
        <end position="901"/>
    </location>
</feature>
<evidence type="ECO:0000256" key="7">
    <source>
        <dbReference type="ARBA" id="ARBA00023163"/>
    </source>
</evidence>
<dbReference type="PANTHER" id="PTHR48249:SF3">
    <property type="entry name" value="MEDIATOR OF RNA POLYMERASE II TRANSCRIPTION SUBUNIT 13"/>
    <property type="match status" value="1"/>
</dbReference>
<organism evidence="13 14">
    <name type="scientific">Candidula unifasciata</name>
    <dbReference type="NCBI Taxonomy" id="100452"/>
    <lineage>
        <taxon>Eukaryota</taxon>
        <taxon>Metazoa</taxon>
        <taxon>Spiralia</taxon>
        <taxon>Lophotrochozoa</taxon>
        <taxon>Mollusca</taxon>
        <taxon>Gastropoda</taxon>
        <taxon>Heterobranchia</taxon>
        <taxon>Euthyneura</taxon>
        <taxon>Panpulmonata</taxon>
        <taxon>Eupulmonata</taxon>
        <taxon>Stylommatophora</taxon>
        <taxon>Helicina</taxon>
        <taxon>Helicoidea</taxon>
        <taxon>Geomitridae</taxon>
        <taxon>Candidula</taxon>
    </lineage>
</organism>
<feature type="compositionally biased region" description="Polar residues" evidence="10">
    <location>
        <begin position="466"/>
        <end position="475"/>
    </location>
</feature>
<feature type="compositionally biased region" description="Polar residues" evidence="10">
    <location>
        <begin position="1346"/>
        <end position="1367"/>
    </location>
</feature>
<evidence type="ECO:0000256" key="8">
    <source>
        <dbReference type="ARBA" id="ARBA00023242"/>
    </source>
</evidence>
<keyword evidence="8 9" id="KW-0539">Nucleus</keyword>
<gene>
    <name evidence="13" type="ORF">CUNI_LOCUS11383</name>
</gene>
<dbReference type="EMBL" id="CAJHNH020002179">
    <property type="protein sequence ID" value="CAG5125825.1"/>
    <property type="molecule type" value="Genomic_DNA"/>
</dbReference>
<feature type="region of interest" description="Disordered" evidence="10">
    <location>
        <begin position="284"/>
        <end position="348"/>
    </location>
</feature>
<evidence type="ECO:0000256" key="2">
    <source>
        <dbReference type="ARBA" id="ARBA00009354"/>
    </source>
</evidence>
<evidence type="ECO:0000256" key="5">
    <source>
        <dbReference type="ARBA" id="ARBA00023015"/>
    </source>
</evidence>
<dbReference type="GO" id="GO:0045944">
    <property type="term" value="P:positive regulation of transcription by RNA polymerase II"/>
    <property type="evidence" value="ECO:0007669"/>
    <property type="project" value="TreeGrafter"/>
</dbReference>
<name>A0A8S3ZD35_9EUPU</name>
<dbReference type="GO" id="GO:0016592">
    <property type="term" value="C:mediator complex"/>
    <property type="evidence" value="ECO:0007669"/>
    <property type="project" value="InterPro"/>
</dbReference>
<feature type="region of interest" description="Disordered" evidence="10">
    <location>
        <begin position="90"/>
        <end position="116"/>
    </location>
</feature>
<dbReference type="OrthoDB" id="103819at2759"/>
<keyword evidence="14" id="KW-1185">Reference proteome</keyword>
<dbReference type="InterPro" id="IPR051139">
    <property type="entry name" value="Mediator_complx_sub13"/>
</dbReference>
<protein>
    <recommendedName>
        <fullName evidence="3 9">Mediator of RNA polymerase II transcription subunit 13</fullName>
    </recommendedName>
</protein>
<dbReference type="InterPro" id="IPR009401">
    <property type="entry name" value="Med13_C"/>
</dbReference>
<feature type="domain" description="Mediator complex subunit Med13 C-terminal" evidence="11">
    <location>
        <begin position="1523"/>
        <end position="1885"/>
    </location>
</feature>
<evidence type="ECO:0000313" key="14">
    <source>
        <dbReference type="Proteomes" id="UP000678393"/>
    </source>
</evidence>
<dbReference type="GO" id="GO:0003713">
    <property type="term" value="F:transcription coactivator activity"/>
    <property type="evidence" value="ECO:0007669"/>
    <property type="project" value="TreeGrafter"/>
</dbReference>
<evidence type="ECO:0000259" key="12">
    <source>
        <dbReference type="Pfam" id="PF18296"/>
    </source>
</evidence>
<feature type="region of interest" description="Disordered" evidence="10">
    <location>
        <begin position="677"/>
        <end position="748"/>
    </location>
</feature>
<dbReference type="PANTHER" id="PTHR48249">
    <property type="entry name" value="MEDIATOR OF RNA POLYMERASE II TRANSCRIPTION SUBUNIT 13"/>
    <property type="match status" value="1"/>
</dbReference>
<evidence type="ECO:0000256" key="1">
    <source>
        <dbReference type="ARBA" id="ARBA00004123"/>
    </source>
</evidence>
<comment type="similarity">
    <text evidence="2 9">Belongs to the Mediator complex subunit 13 family.</text>
</comment>
<sequence>ILAPFGLCGTLTGVTYPDNDHSSSTARMFAEWANYYPIKETSREESCGGAKVPNMVEVIVGGTHMKYPTCYVLVCDNEDLNGSNSVLQPLQPPAHATPHGRPLTRSVSQFSPPASPCEAGFGLEQHGIKISPMVGSVQGQPDTMPSISTSKVEVLGYQLAEKVRQDACIHVASNKSSEEQHQQPSSVGAWNFTDPVSKVTCNCVRHRKKTQGKNAVGGKHGKGDKFEKLDRQLSRLSRNSVPFHRRGPQVDDMLQFDVDPMMSQQSIQQQPNPAFCPTGGTTVNSSAIPQGRSSTPLHENVVSMDTPNSAPSPLDEPQPLPSSSMDPTMPTLSPHPPSKFTQDVNGGRSGGGVIAGAAGCSAASDLTHIAAAATVTDGTSFVPAGGGGGGGSSVNCDTNLNLLVGSGNSAPVTLTGSSSSNNNVLNNGVAHSATGVITCLVDKAVEDTNLPAAIKPSASAPSSDPHPQQQFSWSLVTSKSESVSHWVNSHQQRPTYDRQHERMFDINLKRPSLPTKGSDSDSEQGVDSLYDFEALNMWIDMPLKKGRFEPLDEGLSEDLLAPSSSFASHSRPSMMASPSPPDPDPYEFSDEASKDPKTLTTRSRPSRDDSMARPSPLDRMEDDSRPSSRQGTTELTMKDEPPNDLGQLSSPLTPGGSLTREQDIRVTGTYQDLHKIFQSDSSEDDEDGGAVDSGLGSKSTDDLKPIRMQNGSLGSIAPLDLGRMYPTPPSHETNKSHSPETMTDGTNEGILTSTSIVAFHSTVEATVPPIDVPITSVKCDVFIPPVIAEAVGAAKYSPLELPSDRSSPLPNVPEYKPNWSFATPIMDSQHSHRMSYVNLPSVENISSIRTVGSGAGIDASPAIYSNSQQRTPLSLELHSPASNSSSYLNKTNNSIDNHGTNTQLPEANSLLLNVLLCDSIMNLFKDHNFDSCTICVCNADINGSDVSVYLPDTSKGSSSGLKCTCAFSAAVNRRFGYDSGLFYEEELEITGLRHDRYDHRKPSLIQQELMKSIGDSLHRLEDISPQIMYFLLSQYSSPFLSCLGSQHLNYLHMASDTTYQLTSVDLLQIRDANDVVCQALEVARQAMDHCLSSRFEEHLLKTNCMHKWPYLRGASCVPTNSQDIIQCLKSLHPILQNAIQNKRVTRMWENTYKLQGPISWKDFHDLAGRGTEENHEPQPIPNLLVGHDRDWLSVSPYGVRFWEKQFLEPYGRMRDVLYVVVAPESDFLLQHIVSFFKELSTVYELCRLGRHCAIKPLRDGVLRVGKQVAAKLSNEPVGEWFSTLGDSHIASKLKLYAQVCKYNLAPILCQPNLDKSMFEQGSNTTHNKAQFKMPEPAINCTRPATPDSQPVSNSAQPPGASQGTQAADDTKDGGQNDGASQQREGPHEGSDSHGEENNPDAPGIVVYIVDPFSYGQGGEGLSRLAVIGLLKCFQEMALPEHLANIVSLQLIPLQVIMEHKENALRLQALKSIAFSVFTSSKWNLTHTILGRSLTGFGPAAAAEVILKRKEEDSRKREEDLKLYSPPFVLASTKSRQNQIMEAKTEQQTILFCGYCLSEDQRWLLAVCTDEKGELMECCTINIEIPNRNRRKKASARRPGLQKLWDFILGVVSMGCFPTRLVIGRFGRMGHGELKGWSGLLNKKNLQSASHRLKTMCQQCSVMGPSDVPCVLSACLTSIETHPSFQVIVDAMKQEEKVSSSIPLQTPRDASVTHILVFPTSATAQVNANPLQQDPQNDFTAHLELDDVFTDNLMGDDMFLEIFGDNFDAPTTSPPGSPVSSAHRQNSRISGGPSASLGESLADPQDDVNLLQQPLAMGYFISTAPPGPLPKWFWSACPENEFVSPHVFKSALHIHESSRHDDFLHKTDNRSKPHALDSHMTCDILRGLNCSRGSVMSVLTCLDTHKSYL</sequence>
<dbReference type="Proteomes" id="UP000678393">
    <property type="component" value="Unassembled WGS sequence"/>
</dbReference>
<comment type="subunit">
    <text evidence="9">Component of the Mediator complex.</text>
</comment>
<feature type="region of interest" description="Disordered" evidence="10">
    <location>
        <begin position="563"/>
        <end position="662"/>
    </location>
</feature>
<keyword evidence="6 9" id="KW-0010">Activator</keyword>
<dbReference type="Pfam" id="PF18296">
    <property type="entry name" value="MID_MedPIWI"/>
    <property type="match status" value="1"/>
</dbReference>
<feature type="region of interest" description="Disordered" evidence="10">
    <location>
        <begin position="454"/>
        <end position="475"/>
    </location>
</feature>
<evidence type="ECO:0000256" key="10">
    <source>
        <dbReference type="SAM" id="MobiDB-lite"/>
    </source>
</evidence>
<comment type="caution">
    <text evidence="13">The sequence shown here is derived from an EMBL/GenBank/DDBJ whole genome shotgun (WGS) entry which is preliminary data.</text>
</comment>
<evidence type="ECO:0000313" key="13">
    <source>
        <dbReference type="EMBL" id="CAG5125825.1"/>
    </source>
</evidence>
<evidence type="ECO:0000256" key="9">
    <source>
        <dbReference type="RuleBase" id="RU364134"/>
    </source>
</evidence>
<comment type="subcellular location">
    <subcellularLocation>
        <location evidence="1 9">Nucleus</location>
    </subcellularLocation>
</comment>
<feature type="compositionally biased region" description="Low complexity" evidence="10">
    <location>
        <begin position="563"/>
        <end position="577"/>
    </location>
</feature>
<feature type="compositionally biased region" description="Low complexity" evidence="10">
    <location>
        <begin position="454"/>
        <end position="465"/>
    </location>
</feature>
<feature type="compositionally biased region" description="Polar residues" evidence="10">
    <location>
        <begin position="880"/>
        <end position="901"/>
    </location>
</feature>
<keyword evidence="5 9" id="KW-0805">Transcription regulation</keyword>
<feature type="domain" description="MID" evidence="12">
    <location>
        <begin position="1214"/>
        <end position="1478"/>
    </location>
</feature>
<feature type="compositionally biased region" description="Polar residues" evidence="10">
    <location>
        <begin position="739"/>
        <end position="748"/>
    </location>
</feature>
<evidence type="ECO:0000256" key="3">
    <source>
        <dbReference type="ARBA" id="ARBA00019618"/>
    </source>
</evidence>
<feature type="compositionally biased region" description="Polar residues" evidence="10">
    <location>
        <begin position="284"/>
        <end position="311"/>
    </location>
</feature>
<dbReference type="Pfam" id="PF06333">
    <property type="entry name" value="Med13_C"/>
    <property type="match status" value="1"/>
</dbReference>
<feature type="region of interest" description="Disordered" evidence="10">
    <location>
        <begin position="1320"/>
        <end position="1401"/>
    </location>
</feature>
<keyword evidence="7 9" id="KW-0804">Transcription</keyword>
<proteinExistence type="inferred from homology"/>
<comment type="function">
    <text evidence="9">Component of the Mediator complex, a coactivator involved in regulated transcription of nearly all RNA polymerase II-dependent genes. Mediator functions as a bridge to convey information from gene-specific regulatory proteins to the basal RNA polymerase II transcription machinery. Mediator is recruited to promoters by direct interactions with regulatory proteins and serves as a scaffold for the assembly of a functional preinitiation complex with RNA polymerase II and the general transcription factors.</text>
</comment>
<feature type="non-terminal residue" evidence="13">
    <location>
        <position position="1"/>
    </location>
</feature>
<evidence type="ECO:0000256" key="4">
    <source>
        <dbReference type="ARBA" id="ARBA00022491"/>
    </source>
</evidence>
<feature type="compositionally biased region" description="Basic and acidic residues" evidence="10">
    <location>
        <begin position="605"/>
        <end position="626"/>
    </location>
</feature>
<keyword evidence="4 9" id="KW-0678">Repressor</keyword>